<comment type="caution">
    <text evidence="1">The sequence shown here is derived from an EMBL/GenBank/DDBJ whole genome shotgun (WGS) entry which is preliminary data.</text>
</comment>
<proteinExistence type="predicted"/>
<evidence type="ECO:0000313" key="1">
    <source>
        <dbReference type="EMBL" id="KKN59242.1"/>
    </source>
</evidence>
<dbReference type="AlphaFoldDB" id="A0A0F9SAB8"/>
<name>A0A0F9SAB8_9ZZZZ</name>
<accession>A0A0F9SAB8</accession>
<gene>
    <name evidence="1" type="ORF">LCGC14_0544120</name>
</gene>
<sequence length="170" mass="19895">MKLLDLIHVNANDVKDLNEYESARLLDKLFRYEFENNSLEVSCLTFSSDPKIKDQGIDAVITKALPTGLNILPAGISIFQFKASKQVFNVKKEFCKKSLANNEWYLKPLLKEFLEKGATYVLINTREVWNYAQKEDRKKKIKNELNKIDNELEFPIEIYTAEKFRRNILK</sequence>
<protein>
    <submittedName>
        <fullName evidence="1">Uncharacterized protein</fullName>
    </submittedName>
</protein>
<organism evidence="1">
    <name type="scientific">marine sediment metagenome</name>
    <dbReference type="NCBI Taxonomy" id="412755"/>
    <lineage>
        <taxon>unclassified sequences</taxon>
        <taxon>metagenomes</taxon>
        <taxon>ecological metagenomes</taxon>
    </lineage>
</organism>
<dbReference type="EMBL" id="LAZR01000733">
    <property type="protein sequence ID" value="KKN59242.1"/>
    <property type="molecule type" value="Genomic_DNA"/>
</dbReference>
<reference evidence="1" key="1">
    <citation type="journal article" date="2015" name="Nature">
        <title>Complex archaea that bridge the gap between prokaryotes and eukaryotes.</title>
        <authorList>
            <person name="Spang A."/>
            <person name="Saw J.H."/>
            <person name="Jorgensen S.L."/>
            <person name="Zaremba-Niedzwiedzka K."/>
            <person name="Martijn J."/>
            <person name="Lind A.E."/>
            <person name="van Eijk R."/>
            <person name="Schleper C."/>
            <person name="Guy L."/>
            <person name="Ettema T.J."/>
        </authorList>
    </citation>
    <scope>NUCLEOTIDE SEQUENCE</scope>
</reference>